<dbReference type="Gene3D" id="3.40.91.30">
    <property type="match status" value="1"/>
</dbReference>
<evidence type="ECO:0000313" key="2">
    <source>
        <dbReference type="Proteomes" id="UP000032522"/>
    </source>
</evidence>
<dbReference type="SUPFAM" id="SSF52980">
    <property type="entry name" value="Restriction endonuclease-like"/>
    <property type="match status" value="1"/>
</dbReference>
<gene>
    <name evidence="1" type="ORF">LG52_33</name>
</gene>
<dbReference type="PATRIC" id="fig|1462.6.peg.139"/>
<reference evidence="1 2" key="1">
    <citation type="submission" date="2015-01" db="EMBL/GenBank/DDBJ databases">
        <authorList>
            <person name="Filippidou S."/>
            <person name="Jeanneret N."/>
            <person name="Russel-Delif L."/>
            <person name="Junier T."/>
            <person name="Wunderlin T."/>
            <person name="Molina V."/>
            <person name="Johnson S.L."/>
            <person name="Davenport K.W."/>
            <person name="Chain P.S."/>
            <person name="Dorador C."/>
            <person name="Junier P."/>
        </authorList>
    </citation>
    <scope>NUCLEOTIDE SEQUENCE [LARGE SCALE GENOMIC DNA]</scope>
    <source>
        <strain evidence="1 2">Et7/4</strain>
    </source>
</reference>
<sequence length="162" mass="20191">MISLLHRLTREGDKWRVDHRLFNSREEALEYLKKQQHPSQFKFYSEKLKRGFRSNWEVELAELLAELGIEFLYEPKRFHFRAERESYLPDFYLPEFNCWIEVKGYMDKRSLRRIKLFRKYYGKQYAFILYEKEERELILKDPSILFVLLEVAQQELERRRRK</sequence>
<evidence type="ECO:0008006" key="3">
    <source>
        <dbReference type="Google" id="ProtNLM"/>
    </source>
</evidence>
<protein>
    <recommendedName>
        <fullName evidence="3">Endonuclease</fullName>
    </recommendedName>
</protein>
<comment type="caution">
    <text evidence="1">The sequence shown here is derived from an EMBL/GenBank/DDBJ whole genome shotgun (WGS) entry which is preliminary data.</text>
</comment>
<dbReference type="EMBL" id="JYBP01000003">
    <property type="protein sequence ID" value="KJE27433.1"/>
    <property type="molecule type" value="Genomic_DNA"/>
</dbReference>
<name>A0A0D8BTA5_GEOKU</name>
<dbReference type="InterPro" id="IPR011335">
    <property type="entry name" value="Restrct_endonuc-II-like"/>
</dbReference>
<proteinExistence type="predicted"/>
<organism evidence="1 2">
    <name type="scientific">Geobacillus kaustophilus</name>
    <dbReference type="NCBI Taxonomy" id="1462"/>
    <lineage>
        <taxon>Bacteria</taxon>
        <taxon>Bacillati</taxon>
        <taxon>Bacillota</taxon>
        <taxon>Bacilli</taxon>
        <taxon>Bacillales</taxon>
        <taxon>Anoxybacillaceae</taxon>
        <taxon>Geobacillus</taxon>
        <taxon>Geobacillus thermoleovorans group</taxon>
    </lineage>
</organism>
<dbReference type="AlphaFoldDB" id="A0A0D8BTA5"/>
<dbReference type="Proteomes" id="UP000032522">
    <property type="component" value="Unassembled WGS sequence"/>
</dbReference>
<evidence type="ECO:0000313" key="1">
    <source>
        <dbReference type="EMBL" id="KJE27433.1"/>
    </source>
</evidence>
<accession>A0A0D8BTA5</accession>